<dbReference type="EnsemblBacteria" id="CAD77069">
    <property type="protein sequence ID" value="CAD77069"/>
    <property type="gene ID" value="RB10927"/>
</dbReference>
<dbReference type="HOGENOM" id="CLU_2540315_0_0_0"/>
<keyword evidence="3" id="KW-1185">Reference proteome</keyword>
<organism evidence="2 3">
    <name type="scientific">Rhodopirellula baltica (strain DSM 10527 / NCIMB 13988 / SH1)</name>
    <dbReference type="NCBI Taxonomy" id="243090"/>
    <lineage>
        <taxon>Bacteria</taxon>
        <taxon>Pseudomonadati</taxon>
        <taxon>Planctomycetota</taxon>
        <taxon>Planctomycetia</taxon>
        <taxon>Pirellulales</taxon>
        <taxon>Pirellulaceae</taxon>
        <taxon>Rhodopirellula</taxon>
    </lineage>
</organism>
<gene>
    <name evidence="2" type="ordered locus">RB10927</name>
</gene>
<reference evidence="2 3" key="1">
    <citation type="journal article" date="2003" name="Proc. Natl. Acad. Sci. U.S.A.">
        <title>Complete genome sequence of the marine planctomycete Pirellula sp. strain 1.</title>
        <authorList>
            <person name="Gloeckner F.O."/>
            <person name="Kube M."/>
            <person name="Bauer M."/>
            <person name="Teeling H."/>
            <person name="Lombardot T."/>
            <person name="Ludwig W."/>
            <person name="Gade D."/>
            <person name="Beck A."/>
            <person name="Borzym K."/>
            <person name="Heitmann K."/>
            <person name="Rabus R."/>
            <person name="Schlesner H."/>
            <person name="Amann R."/>
            <person name="Reinhardt R."/>
        </authorList>
    </citation>
    <scope>NUCLEOTIDE SEQUENCE [LARGE SCALE GENOMIC DNA]</scope>
    <source>
        <strain evidence="3">DSM 10527 / NCIMB 13988 / SH1</strain>
    </source>
</reference>
<proteinExistence type="predicted"/>
<dbReference type="KEGG" id="rba:RB10927"/>
<sequence>MEATSPFGSIDRGPQMTRSRLDSDRFVFEDYHCRRMSIRLLQLINFRSIDQWRSKLPRGRNLNRYSSENRGPTQNTTAESRMD</sequence>
<feature type="compositionally biased region" description="Polar residues" evidence="1">
    <location>
        <begin position="63"/>
        <end position="83"/>
    </location>
</feature>
<dbReference type="EMBL" id="BX294152">
    <property type="protein sequence ID" value="CAD77069.1"/>
    <property type="molecule type" value="Genomic_DNA"/>
</dbReference>
<name>Q7UK12_RHOBA</name>
<evidence type="ECO:0000313" key="2">
    <source>
        <dbReference type="EMBL" id="CAD77069.1"/>
    </source>
</evidence>
<protein>
    <submittedName>
        <fullName evidence="2">Uncharacterized protein</fullName>
    </submittedName>
</protein>
<dbReference type="AlphaFoldDB" id="Q7UK12"/>
<feature type="region of interest" description="Disordered" evidence="1">
    <location>
        <begin position="58"/>
        <end position="83"/>
    </location>
</feature>
<evidence type="ECO:0000256" key="1">
    <source>
        <dbReference type="SAM" id="MobiDB-lite"/>
    </source>
</evidence>
<dbReference type="STRING" id="243090.RB10927"/>
<dbReference type="Proteomes" id="UP000001025">
    <property type="component" value="Chromosome"/>
</dbReference>
<dbReference type="InParanoid" id="Q7UK12"/>
<evidence type="ECO:0000313" key="3">
    <source>
        <dbReference type="Proteomes" id="UP000001025"/>
    </source>
</evidence>
<accession>Q7UK12</accession>